<keyword evidence="1" id="KW-0479">Metal-binding</keyword>
<evidence type="ECO:0000259" key="2">
    <source>
        <dbReference type="PROSITE" id="PS50158"/>
    </source>
</evidence>
<accession>A0AAD8DL66</accession>
<evidence type="ECO:0000313" key="4">
    <source>
        <dbReference type="Proteomes" id="UP001231518"/>
    </source>
</evidence>
<comment type="caution">
    <text evidence="3">The sequence shown here is derived from an EMBL/GenBank/DDBJ whole genome shotgun (WGS) entry which is preliminary data.</text>
</comment>
<dbReference type="Pfam" id="PF00098">
    <property type="entry name" value="zf-CCHC"/>
    <property type="match status" value="1"/>
</dbReference>
<evidence type="ECO:0000313" key="3">
    <source>
        <dbReference type="EMBL" id="KAJ8705934.1"/>
    </source>
</evidence>
<dbReference type="EMBL" id="JARGEI010000029">
    <property type="protein sequence ID" value="KAJ8705934.1"/>
    <property type="molecule type" value="Genomic_DNA"/>
</dbReference>
<dbReference type="InterPro" id="IPR036875">
    <property type="entry name" value="Znf_CCHC_sf"/>
</dbReference>
<evidence type="ECO:0000256" key="1">
    <source>
        <dbReference type="PROSITE-ProRule" id="PRU00047"/>
    </source>
</evidence>
<dbReference type="GO" id="GO:0008270">
    <property type="term" value="F:zinc ion binding"/>
    <property type="evidence" value="ECO:0007669"/>
    <property type="project" value="UniProtKB-KW"/>
</dbReference>
<feature type="domain" description="CCHC-type" evidence="2">
    <location>
        <begin position="222"/>
        <end position="235"/>
    </location>
</feature>
<keyword evidence="4" id="KW-1185">Reference proteome</keyword>
<dbReference type="InterPro" id="IPR001878">
    <property type="entry name" value="Znf_CCHC"/>
</dbReference>
<name>A0AAD8DL66_MYTSE</name>
<keyword evidence="1" id="KW-0862">Zinc</keyword>
<sequence>MEPSQLLENMVQAIRDAVTGNQRHDDIALPLFDPDKNDNGAETWCRSIEKLGAEFKWSSIQQAAKAGKALRGSALTWFETWEPETERSWETLRKDLVDLYPEKKNLSEKLSRAVLYTSDSANTYCEFAREKVRLLRSTRVAFTQPQLIELVCGGITEVNVRMASLNSSVSTIPELIALFSSYEKVAKKRSSEIAIDSNQTISNNAKRFKSGNELKPRDEKTCYTCGKSGHLMARCLKNAVHSIDKESGSQYKNLQTIKTIKDICSFCKKEGHTFEKCFHRIPCTVCNKMGHSSDRCFHRFQHREQDKNINISENK</sequence>
<reference evidence="3" key="1">
    <citation type="submission" date="2023-03" db="EMBL/GenBank/DDBJ databases">
        <title>Chromosome-level genomes of two armyworms, Mythimna separata and Mythimna loreyi, provide insights into the biosynthesis and reception of sex pheromones.</title>
        <authorList>
            <person name="Zhao H."/>
        </authorList>
    </citation>
    <scope>NUCLEOTIDE SEQUENCE</scope>
    <source>
        <strain evidence="3">BeijingLab</strain>
        <tissue evidence="3">Pupa</tissue>
    </source>
</reference>
<protein>
    <recommendedName>
        <fullName evidence="2">CCHC-type domain-containing protein</fullName>
    </recommendedName>
</protein>
<dbReference type="SMART" id="SM00343">
    <property type="entry name" value="ZnF_C2HC"/>
    <property type="match status" value="3"/>
</dbReference>
<dbReference type="Proteomes" id="UP001231518">
    <property type="component" value="Chromosome 26"/>
</dbReference>
<keyword evidence="1" id="KW-0863">Zinc-finger</keyword>
<dbReference type="PROSITE" id="PS50158">
    <property type="entry name" value="ZF_CCHC"/>
    <property type="match status" value="1"/>
</dbReference>
<proteinExistence type="predicted"/>
<dbReference type="SUPFAM" id="SSF57756">
    <property type="entry name" value="Retrovirus zinc finger-like domains"/>
    <property type="match status" value="2"/>
</dbReference>
<dbReference type="AlphaFoldDB" id="A0AAD8DL66"/>
<dbReference type="GO" id="GO:0003676">
    <property type="term" value="F:nucleic acid binding"/>
    <property type="evidence" value="ECO:0007669"/>
    <property type="project" value="InterPro"/>
</dbReference>
<dbReference type="Gene3D" id="4.10.60.10">
    <property type="entry name" value="Zinc finger, CCHC-type"/>
    <property type="match status" value="1"/>
</dbReference>
<gene>
    <name evidence="3" type="ORF">PYW07_010711</name>
</gene>
<organism evidence="3 4">
    <name type="scientific">Mythimna separata</name>
    <name type="common">Oriental armyworm</name>
    <name type="synonym">Pseudaletia separata</name>
    <dbReference type="NCBI Taxonomy" id="271217"/>
    <lineage>
        <taxon>Eukaryota</taxon>
        <taxon>Metazoa</taxon>
        <taxon>Ecdysozoa</taxon>
        <taxon>Arthropoda</taxon>
        <taxon>Hexapoda</taxon>
        <taxon>Insecta</taxon>
        <taxon>Pterygota</taxon>
        <taxon>Neoptera</taxon>
        <taxon>Endopterygota</taxon>
        <taxon>Lepidoptera</taxon>
        <taxon>Glossata</taxon>
        <taxon>Ditrysia</taxon>
        <taxon>Noctuoidea</taxon>
        <taxon>Noctuidae</taxon>
        <taxon>Noctuinae</taxon>
        <taxon>Hadenini</taxon>
        <taxon>Mythimna</taxon>
    </lineage>
</organism>